<keyword evidence="2" id="KW-1185">Reference proteome</keyword>
<dbReference type="Proteomes" id="UP000070163">
    <property type="component" value="Unassembled WGS sequence"/>
</dbReference>
<feature type="non-terminal residue" evidence="1">
    <location>
        <position position="66"/>
    </location>
</feature>
<reference evidence="1 2" key="1">
    <citation type="journal article" date="2016" name="Sci. Rep.">
        <title>Metabolic traits of an uncultured archaeal lineage -MSBL1- from brine pools of the Red Sea.</title>
        <authorList>
            <person name="Mwirichia R."/>
            <person name="Alam I."/>
            <person name="Rashid M."/>
            <person name="Vinu M."/>
            <person name="Ba-Alawi W."/>
            <person name="Anthony Kamau A."/>
            <person name="Kamanda Ngugi D."/>
            <person name="Goker M."/>
            <person name="Klenk H.P."/>
            <person name="Bajic V."/>
            <person name="Stingl U."/>
        </authorList>
    </citation>
    <scope>NUCLEOTIDE SEQUENCE [LARGE SCALE GENOMIC DNA]</scope>
    <source>
        <strain evidence="1">SCGC-AAA259A05</strain>
    </source>
</reference>
<gene>
    <name evidence="1" type="ORF">AKJ57_00365</name>
</gene>
<sequence>MTEYRVDHYKCGGCGREVVASHEDLPPEGRFSYSTVAQTTLYKYHGRSVHRKTKDLLEGQHGLGVS</sequence>
<dbReference type="EMBL" id="LHXJ01000003">
    <property type="protein sequence ID" value="KXA91645.1"/>
    <property type="molecule type" value="Genomic_DNA"/>
</dbReference>
<name>A0A133UBW5_9EURY</name>
<comment type="caution">
    <text evidence="1">The sequence shown here is derived from an EMBL/GenBank/DDBJ whole genome shotgun (WGS) entry which is preliminary data.</text>
</comment>
<protein>
    <submittedName>
        <fullName evidence="1">Uncharacterized protein</fullName>
    </submittedName>
</protein>
<evidence type="ECO:0000313" key="2">
    <source>
        <dbReference type="Proteomes" id="UP000070163"/>
    </source>
</evidence>
<evidence type="ECO:0000313" key="1">
    <source>
        <dbReference type="EMBL" id="KXA91645.1"/>
    </source>
</evidence>
<organism evidence="1 2">
    <name type="scientific">candidate division MSBL1 archaeon SCGC-AAA259A05</name>
    <dbReference type="NCBI Taxonomy" id="1698259"/>
    <lineage>
        <taxon>Archaea</taxon>
        <taxon>Methanobacteriati</taxon>
        <taxon>Methanobacteriota</taxon>
        <taxon>candidate division MSBL1</taxon>
    </lineage>
</organism>
<dbReference type="AlphaFoldDB" id="A0A133UBW5"/>
<accession>A0A133UBW5</accession>
<proteinExistence type="predicted"/>